<dbReference type="InterPro" id="IPR022742">
    <property type="entry name" value="Hydrolase_4"/>
</dbReference>
<proteinExistence type="predicted"/>
<dbReference type="PROSITE" id="PS51257">
    <property type="entry name" value="PROKAR_LIPOPROTEIN"/>
    <property type="match status" value="1"/>
</dbReference>
<evidence type="ECO:0000313" key="2">
    <source>
        <dbReference type="EMBL" id="MCW1886263.1"/>
    </source>
</evidence>
<dbReference type="Gene3D" id="3.40.50.1820">
    <property type="entry name" value="alpha/beta hydrolase"/>
    <property type="match status" value="1"/>
</dbReference>
<comment type="caution">
    <text evidence="2">The sequence shown here is derived from an EMBL/GenBank/DDBJ whole genome shotgun (WGS) entry which is preliminary data.</text>
</comment>
<name>A0ABT3FRR4_9BACT</name>
<dbReference type="PANTHER" id="PTHR43358">
    <property type="entry name" value="ALPHA/BETA-HYDROLASE"/>
    <property type="match status" value="1"/>
</dbReference>
<keyword evidence="2" id="KW-0378">Hydrolase</keyword>
<feature type="domain" description="Serine aminopeptidase S33" evidence="1">
    <location>
        <begin position="83"/>
        <end position="175"/>
    </location>
</feature>
<organism evidence="2 3">
    <name type="scientific">Luteolibacter flavescens</name>
    <dbReference type="NCBI Taxonomy" id="1859460"/>
    <lineage>
        <taxon>Bacteria</taxon>
        <taxon>Pseudomonadati</taxon>
        <taxon>Verrucomicrobiota</taxon>
        <taxon>Verrucomicrobiia</taxon>
        <taxon>Verrucomicrobiales</taxon>
        <taxon>Verrucomicrobiaceae</taxon>
        <taxon>Luteolibacter</taxon>
    </lineage>
</organism>
<dbReference type="EMBL" id="JAPDDS010000009">
    <property type="protein sequence ID" value="MCW1886263.1"/>
    <property type="molecule type" value="Genomic_DNA"/>
</dbReference>
<dbReference type="SUPFAM" id="SSF53474">
    <property type="entry name" value="alpha/beta-Hydrolases"/>
    <property type="match status" value="1"/>
</dbReference>
<accession>A0ABT3FRR4</accession>
<evidence type="ECO:0000259" key="1">
    <source>
        <dbReference type="Pfam" id="PF12146"/>
    </source>
</evidence>
<dbReference type="Proteomes" id="UP001207930">
    <property type="component" value="Unassembled WGS sequence"/>
</dbReference>
<dbReference type="InterPro" id="IPR052920">
    <property type="entry name" value="DNA-binding_regulatory"/>
</dbReference>
<sequence length="306" mass="33405">MSRGTMLTRWRKIGRRLLVSGVVVLLLGLVSCGLTTKLVSEAIVQPPRKGVAAPVPEDFAARTFVLPDKVEMRVWEARPKELPRAAILVLHGVSDSKASQVEGLRYLARRGVYAMAPDFRAHGDSGGKFATYGYQEKNDLTLLRRAIEKEFPGIPVGLWGTSYGGAVALQAMSVDGGFDFGIIESTFADLRAVAQDQVTMRTTLPVSGLGPYFIDAAGKLASFDPGAVAPERAIEKVRAPVLHLHGEADELIPIAQGWRIASHAKGENYRFVPIARGTHYHLRAGDPAKYHREVEGFLDKVVPRVR</sequence>
<dbReference type="PANTHER" id="PTHR43358:SF4">
    <property type="entry name" value="ALPHA_BETA HYDROLASE FOLD-1 DOMAIN-CONTAINING PROTEIN"/>
    <property type="match status" value="1"/>
</dbReference>
<keyword evidence="3" id="KW-1185">Reference proteome</keyword>
<protein>
    <submittedName>
        <fullName evidence="2">Alpha/beta fold hydrolase</fullName>
    </submittedName>
</protein>
<evidence type="ECO:0000313" key="3">
    <source>
        <dbReference type="Proteomes" id="UP001207930"/>
    </source>
</evidence>
<dbReference type="Pfam" id="PF12146">
    <property type="entry name" value="Hydrolase_4"/>
    <property type="match status" value="1"/>
</dbReference>
<dbReference type="InterPro" id="IPR029058">
    <property type="entry name" value="AB_hydrolase_fold"/>
</dbReference>
<reference evidence="2 3" key="1">
    <citation type="submission" date="2022-10" db="EMBL/GenBank/DDBJ databases">
        <title>Luteolibacter flavescens strain MCCC 1K03193, whole genome shotgun sequencing project.</title>
        <authorList>
            <person name="Zhao G."/>
            <person name="Shen L."/>
        </authorList>
    </citation>
    <scope>NUCLEOTIDE SEQUENCE [LARGE SCALE GENOMIC DNA]</scope>
    <source>
        <strain evidence="2 3">MCCC 1K03193</strain>
    </source>
</reference>
<gene>
    <name evidence="2" type="ORF">OKA04_16110</name>
</gene>
<dbReference type="GO" id="GO:0016787">
    <property type="term" value="F:hydrolase activity"/>
    <property type="evidence" value="ECO:0007669"/>
    <property type="project" value="UniProtKB-KW"/>
</dbReference>